<organism evidence="3 4">
    <name type="scientific">Channa argus</name>
    <name type="common">Northern snakehead</name>
    <name type="synonym">Ophicephalus argus</name>
    <dbReference type="NCBI Taxonomy" id="215402"/>
    <lineage>
        <taxon>Eukaryota</taxon>
        <taxon>Metazoa</taxon>
        <taxon>Chordata</taxon>
        <taxon>Craniata</taxon>
        <taxon>Vertebrata</taxon>
        <taxon>Euteleostomi</taxon>
        <taxon>Actinopterygii</taxon>
        <taxon>Neopterygii</taxon>
        <taxon>Teleostei</taxon>
        <taxon>Neoteleostei</taxon>
        <taxon>Acanthomorphata</taxon>
        <taxon>Anabantaria</taxon>
        <taxon>Anabantiformes</taxon>
        <taxon>Channoidei</taxon>
        <taxon>Channidae</taxon>
        <taxon>Channa</taxon>
    </lineage>
</organism>
<reference evidence="4" key="2">
    <citation type="submission" date="2019-02" db="EMBL/GenBank/DDBJ databases">
        <title>Opniocepnalus argus Var Kimnra genome.</title>
        <authorList>
            <person name="Zhou C."/>
            <person name="Xiao S."/>
        </authorList>
    </citation>
    <scope>NUCLEOTIDE SEQUENCE [LARGE SCALE GENOMIC DNA]</scope>
</reference>
<gene>
    <name evidence="3" type="ORF">EXN66_Car004230</name>
</gene>
<dbReference type="EMBL" id="CM015715">
    <property type="protein sequence ID" value="KAF3688558.1"/>
    <property type="molecule type" value="Genomic_DNA"/>
</dbReference>
<evidence type="ECO:0000313" key="3">
    <source>
        <dbReference type="EMBL" id="KAF3688558.1"/>
    </source>
</evidence>
<sequence>MECVGQARTSEACNLLDVPGLTSLDVDDDEGEVGFGIRPKSSPLPRRKSSVTDDDSEPEPPLCGSRRVSFADAKGLSLVQVKEFETWDEPKLPGYDFSEIEGKCTDKYFLSLHTFSLPLSTDELFIKVQDQKVELETIKLLPGTTTIKGVIRVLNISFSKTVFVRTTLDGWCSHFDLLAEYIPGSSDGLMDSFSFKVTLVPPFGEQGARVDFCLRYETPVGTFWANNNNRNYVLFCHRGMKDQKEKPQKENVNKKSCLKPVR</sequence>
<reference evidence="3 4" key="1">
    <citation type="submission" date="2019-02" db="EMBL/GenBank/DDBJ databases">
        <title>Opniocepnalus argus genome.</title>
        <authorList>
            <person name="Zhou C."/>
            <person name="Xiao S."/>
        </authorList>
    </citation>
    <scope>NUCLEOTIDE SEQUENCE [LARGE SCALE GENOMIC DNA]</scope>
    <source>
        <strain evidence="3">OARG1902GOOAL</strain>
        <tissue evidence="3">Muscle</tissue>
    </source>
</reference>
<dbReference type="GO" id="GO:0008157">
    <property type="term" value="F:protein phosphatase 1 binding"/>
    <property type="evidence" value="ECO:0007669"/>
    <property type="project" value="TreeGrafter"/>
</dbReference>
<dbReference type="AlphaFoldDB" id="A0A6G1PEW8"/>
<dbReference type="PANTHER" id="PTHR12307:SF2">
    <property type="entry name" value="PROTEIN PHOSPHATASE 1 REGULATORY SUBUNIT 3A"/>
    <property type="match status" value="1"/>
</dbReference>
<proteinExistence type="predicted"/>
<dbReference type="Pfam" id="PF03370">
    <property type="entry name" value="CBM_21"/>
    <property type="match status" value="1"/>
</dbReference>
<evidence type="ECO:0000256" key="1">
    <source>
        <dbReference type="SAM" id="MobiDB-lite"/>
    </source>
</evidence>
<evidence type="ECO:0000259" key="2">
    <source>
        <dbReference type="PROSITE" id="PS51159"/>
    </source>
</evidence>
<dbReference type="InterPro" id="IPR005036">
    <property type="entry name" value="CBM21_dom"/>
</dbReference>
<dbReference type="CDD" id="cd22255">
    <property type="entry name" value="PBD_PPP1R3A"/>
    <property type="match status" value="1"/>
</dbReference>
<name>A0A6G1PEW8_CHAAH</name>
<dbReference type="GO" id="GO:0005979">
    <property type="term" value="P:regulation of glycogen biosynthetic process"/>
    <property type="evidence" value="ECO:0007669"/>
    <property type="project" value="TreeGrafter"/>
</dbReference>
<dbReference type="Proteomes" id="UP000503349">
    <property type="component" value="Chromosome 4"/>
</dbReference>
<feature type="domain" description="CBM21" evidence="2">
    <location>
        <begin position="127"/>
        <end position="235"/>
    </location>
</feature>
<dbReference type="GO" id="GO:0000164">
    <property type="term" value="C:protein phosphatase type 1 complex"/>
    <property type="evidence" value="ECO:0007669"/>
    <property type="project" value="TreeGrafter"/>
</dbReference>
<protein>
    <submittedName>
        <fullName evidence="3">Protein phosphatase 1 regulatory subunit 3A</fullName>
    </submittedName>
</protein>
<dbReference type="Gene3D" id="2.60.40.2440">
    <property type="entry name" value="Carbohydrate binding type-21 domain"/>
    <property type="match status" value="1"/>
</dbReference>
<dbReference type="GO" id="GO:2001069">
    <property type="term" value="F:glycogen binding"/>
    <property type="evidence" value="ECO:0007669"/>
    <property type="project" value="TreeGrafter"/>
</dbReference>
<dbReference type="InterPro" id="IPR038175">
    <property type="entry name" value="CBM21_dom_sf"/>
</dbReference>
<dbReference type="InterPro" id="IPR050782">
    <property type="entry name" value="PP1_regulatory_subunit_3"/>
</dbReference>
<evidence type="ECO:0000313" key="4">
    <source>
        <dbReference type="Proteomes" id="UP000503349"/>
    </source>
</evidence>
<feature type="region of interest" description="Disordered" evidence="1">
    <location>
        <begin position="20"/>
        <end position="64"/>
    </location>
</feature>
<dbReference type="PANTHER" id="PTHR12307">
    <property type="entry name" value="PROTEIN PHOSPHATASE 1 REGULATORY SUBUNIT"/>
    <property type="match status" value="1"/>
</dbReference>
<accession>A0A6G1PEW8</accession>
<keyword evidence="4" id="KW-1185">Reference proteome</keyword>
<dbReference type="PROSITE" id="PS51159">
    <property type="entry name" value="CBM21"/>
    <property type="match status" value="1"/>
</dbReference>